<dbReference type="HOGENOM" id="CLU_279796_0_0_1"/>
<dbReference type="GO" id="GO:0005737">
    <property type="term" value="C:cytoplasm"/>
    <property type="evidence" value="ECO:0007669"/>
    <property type="project" value="UniProtKB-SubCell"/>
</dbReference>
<feature type="domain" description="Mto1-like Mto2p-binding" evidence="6">
    <location>
        <begin position="1064"/>
        <end position="1113"/>
    </location>
</feature>
<keyword evidence="8" id="KW-1185">Reference proteome</keyword>
<dbReference type="GO" id="GO:0005815">
    <property type="term" value="C:microtubule organizing center"/>
    <property type="evidence" value="ECO:0007669"/>
    <property type="project" value="InterPro"/>
</dbReference>
<gene>
    <name evidence="7" type="ORF">SPOG_00411</name>
</gene>
<evidence type="ECO:0000259" key="6">
    <source>
        <dbReference type="Pfam" id="PF12808"/>
    </source>
</evidence>
<feature type="domain" description="Centrosomin N-terminal motif 1" evidence="5">
    <location>
        <begin position="274"/>
        <end position="345"/>
    </location>
</feature>
<evidence type="ECO:0000256" key="4">
    <source>
        <dbReference type="SAM" id="MobiDB-lite"/>
    </source>
</evidence>
<keyword evidence="3" id="KW-0175">Coiled coil</keyword>
<dbReference type="OrthoDB" id="10255000at2759"/>
<feature type="compositionally biased region" description="Basic and acidic residues" evidence="4">
    <location>
        <begin position="819"/>
        <end position="829"/>
    </location>
</feature>
<dbReference type="Proteomes" id="UP000015464">
    <property type="component" value="Unassembled WGS sequence"/>
</dbReference>
<dbReference type="GO" id="GO:0003682">
    <property type="term" value="F:chromatin binding"/>
    <property type="evidence" value="ECO:0007669"/>
    <property type="project" value="TreeGrafter"/>
</dbReference>
<feature type="region of interest" description="Disordered" evidence="4">
    <location>
        <begin position="41"/>
        <end position="140"/>
    </location>
</feature>
<feature type="coiled-coil region" evidence="3">
    <location>
        <begin position="961"/>
        <end position="1006"/>
    </location>
</feature>
<feature type="compositionally biased region" description="Basic and acidic residues" evidence="4">
    <location>
        <begin position="377"/>
        <end position="388"/>
    </location>
</feature>
<dbReference type="PANTHER" id="PTHR43941:SF1">
    <property type="entry name" value="STRUCTURAL MAINTENANCE OF CHROMOSOMES PROTEIN 2"/>
    <property type="match status" value="1"/>
</dbReference>
<dbReference type="RefSeq" id="XP_013023374.1">
    <property type="nucleotide sequence ID" value="XM_013167920.1"/>
</dbReference>
<comment type="subcellular location">
    <subcellularLocation>
        <location evidence="1">Cytoplasm</location>
    </subcellularLocation>
</comment>
<evidence type="ECO:0000256" key="1">
    <source>
        <dbReference type="ARBA" id="ARBA00004496"/>
    </source>
</evidence>
<dbReference type="eggNOG" id="ENOG502QU0H">
    <property type="taxonomic scope" value="Eukaryota"/>
</dbReference>
<feature type="compositionally biased region" description="Basic and acidic residues" evidence="4">
    <location>
        <begin position="896"/>
        <end position="905"/>
    </location>
</feature>
<evidence type="ECO:0000259" key="5">
    <source>
        <dbReference type="Pfam" id="PF07989"/>
    </source>
</evidence>
<keyword evidence="2" id="KW-0963">Cytoplasm</keyword>
<dbReference type="GO" id="GO:0000785">
    <property type="term" value="C:chromatin"/>
    <property type="evidence" value="ECO:0007669"/>
    <property type="project" value="TreeGrafter"/>
</dbReference>
<dbReference type="GO" id="GO:0000793">
    <property type="term" value="C:condensed chromosome"/>
    <property type="evidence" value="ECO:0007669"/>
    <property type="project" value="TreeGrafter"/>
</dbReference>
<dbReference type="STRING" id="653667.S9XDY3"/>
<protein>
    <submittedName>
        <fullName evidence="7">MT organizer Mto1</fullName>
    </submittedName>
</protein>
<dbReference type="GeneID" id="25034743"/>
<feature type="compositionally biased region" description="Polar residues" evidence="4">
    <location>
        <begin position="117"/>
        <end position="128"/>
    </location>
</feature>
<evidence type="ECO:0000256" key="2">
    <source>
        <dbReference type="ARBA" id="ARBA00022490"/>
    </source>
</evidence>
<dbReference type="OMA" id="GNILFWP"/>
<feature type="region of interest" description="Disordered" evidence="4">
    <location>
        <begin position="1101"/>
        <end position="1125"/>
    </location>
</feature>
<evidence type="ECO:0000313" key="8">
    <source>
        <dbReference type="Proteomes" id="UP000015464"/>
    </source>
</evidence>
<feature type="region of interest" description="Disordered" evidence="4">
    <location>
        <begin position="377"/>
        <end position="410"/>
    </location>
</feature>
<feature type="region of interest" description="Disordered" evidence="4">
    <location>
        <begin position="873"/>
        <end position="905"/>
    </location>
</feature>
<feature type="compositionally biased region" description="Polar residues" evidence="4">
    <location>
        <begin position="48"/>
        <end position="61"/>
    </location>
</feature>
<dbReference type="InterPro" id="IPR012943">
    <property type="entry name" value="Cnn_1N"/>
</dbReference>
<sequence length="1125" mass="129013">MEERSSNSEETDTKFLHLLADDFAGLSLTDEEVAILRSHLPYRKDSHTSNSEHSQLESDYNAQRKEEKGIENTTSDENAIPKSTLLEKSTLPEPFNQGEEDESSTQEYHREFDRFLSSPSSENASATPRKQLPNNSPLTPLSLISRGISLNSDDETDTDEQLSPVLTAKKTYGDLNYPSTLYHSDDGSSNESLHREQIILSDELEDANDENPGYLTPIKEEGSSAYSSKIPDTTVLSRKISDISIPASAMKELEEKKGLLSKEIRDAPPGASLTLKEQANVIDNLRKEAFGLKLKCFFLYDQLNKFHDSEVQDIMKQNIDLKTLTMQLQRAVATYEKKISSYEKKPSTAASDTLQSNLLDLQKKYSKTYSELESTKKALTKAEKERRKQPNSVYDPYHGNEKSTLSSLLDSERREKEALLQEVDSLRSLLAQKSQIKPRTPDERVIQSLQRTNDLLRKDLGAQNEAFLFQMQEKDKLMQEIEELKGNLDAAKLNAVAEAEASKNEIWDLMMGCKMKTQEQAVELSRLYKQLEEIEYDCENKLVKMEQQWKDDVDQLQQYVEELTQDLQTAKGELTRSVSDSRAYEQALNDLRRETETELNQFDKTIRENEESIGLFKEEIEKLTDELSHLSESYREKSDELKDSEIKIADFRQKLEDSKMQSSEVDALNIQLENSNKLWQSATEERNSLKEKLDIMNAEIEGMRSHKLESSERERELQKQLEELIIEIDQLKHSHEDESKEIYVLSTQLDEKKSELSEVAQEKATIMKKLEALENRYTVLQNSFTSLQTAILETFDKKVEHCSAELLVRQVKKLKDESKRLNSEIEKSTRQFSKNEQIIRERETSMETLQSEKKELKALLDSERRSKKVMQSELDALNLQNTRRSLSSSSSPSERSQSREFKLLQTSEKRLKEQIDERNKLIKTVISRLAQLSSSSAISGNNKPDSLTTFSSMNQAMHGQLKELEKSTQGFKKKCKAMERDFKIEINKLDSNLEARSKKLSQLEERFRLMNVSTLGSRPASPMSSKKLIAAAESPDDKKPPPDRSAVQRGITALKRDAEGMSHIWQLRLRELEFQLKAEQEGRKHDKLGARERLQDLVKQNRSLSQRITLDKNLQNSVSSHEADS</sequence>
<evidence type="ECO:0000256" key="3">
    <source>
        <dbReference type="SAM" id="Coils"/>
    </source>
</evidence>
<dbReference type="AlphaFoldDB" id="S9XDY3"/>
<organism evidence="7 8">
    <name type="scientific">Schizosaccharomyces cryophilus (strain OY26 / ATCC MYA-4695 / CBS 11777 / NBRC 106824 / NRRL Y48691)</name>
    <name type="common">Fission yeast</name>
    <dbReference type="NCBI Taxonomy" id="653667"/>
    <lineage>
        <taxon>Eukaryota</taxon>
        <taxon>Fungi</taxon>
        <taxon>Dikarya</taxon>
        <taxon>Ascomycota</taxon>
        <taxon>Taphrinomycotina</taxon>
        <taxon>Schizosaccharomycetes</taxon>
        <taxon>Schizosaccharomycetales</taxon>
        <taxon>Schizosaccharomycetaceae</taxon>
        <taxon>Schizosaccharomyces</taxon>
    </lineage>
</organism>
<dbReference type="EMBL" id="KE546990">
    <property type="protein sequence ID" value="EPY51991.1"/>
    <property type="molecule type" value="Genomic_DNA"/>
</dbReference>
<dbReference type="InterPro" id="IPR024545">
    <property type="entry name" value="Mto1-like_Mto2p-bd"/>
</dbReference>
<feature type="region of interest" description="Disordered" evidence="4">
    <location>
        <begin position="819"/>
        <end position="839"/>
    </location>
</feature>
<proteinExistence type="predicted"/>
<dbReference type="GO" id="GO:0007076">
    <property type="term" value="P:mitotic chromosome condensation"/>
    <property type="evidence" value="ECO:0007669"/>
    <property type="project" value="TreeGrafter"/>
</dbReference>
<dbReference type="PANTHER" id="PTHR43941">
    <property type="entry name" value="STRUCTURAL MAINTENANCE OF CHROMOSOMES PROTEIN 2"/>
    <property type="match status" value="1"/>
</dbReference>
<feature type="compositionally biased region" description="Low complexity" evidence="4">
    <location>
        <begin position="883"/>
        <end position="895"/>
    </location>
</feature>
<dbReference type="Pfam" id="PF07989">
    <property type="entry name" value="Cnn_1N"/>
    <property type="match status" value="1"/>
</dbReference>
<dbReference type="Gene3D" id="1.10.287.1490">
    <property type="match status" value="1"/>
</dbReference>
<accession>S9XDY3</accession>
<dbReference type="Pfam" id="PF12808">
    <property type="entry name" value="Mto2_bdg"/>
    <property type="match status" value="1"/>
</dbReference>
<reference evidence="7 8" key="1">
    <citation type="journal article" date="2011" name="Science">
        <title>Comparative functional genomics of the fission yeasts.</title>
        <authorList>
            <person name="Rhind N."/>
            <person name="Chen Z."/>
            <person name="Yassour M."/>
            <person name="Thompson D.A."/>
            <person name="Haas B.J."/>
            <person name="Habib N."/>
            <person name="Wapinski I."/>
            <person name="Roy S."/>
            <person name="Lin M.F."/>
            <person name="Heiman D.I."/>
            <person name="Young S.K."/>
            <person name="Furuya K."/>
            <person name="Guo Y."/>
            <person name="Pidoux A."/>
            <person name="Chen H.M."/>
            <person name="Robbertse B."/>
            <person name="Goldberg J.M."/>
            <person name="Aoki K."/>
            <person name="Bayne E.H."/>
            <person name="Berlin A.M."/>
            <person name="Desjardins C.A."/>
            <person name="Dobbs E."/>
            <person name="Dukaj L."/>
            <person name="Fan L."/>
            <person name="FitzGerald M.G."/>
            <person name="French C."/>
            <person name="Gujja S."/>
            <person name="Hansen K."/>
            <person name="Keifenheim D."/>
            <person name="Levin J.Z."/>
            <person name="Mosher R.A."/>
            <person name="Mueller C.A."/>
            <person name="Pfiffner J."/>
            <person name="Priest M."/>
            <person name="Russ C."/>
            <person name="Smialowska A."/>
            <person name="Swoboda P."/>
            <person name="Sykes S.M."/>
            <person name="Vaughn M."/>
            <person name="Vengrova S."/>
            <person name="Yoder R."/>
            <person name="Zeng Q."/>
            <person name="Allshire R."/>
            <person name="Baulcombe D."/>
            <person name="Birren B.W."/>
            <person name="Brown W."/>
            <person name="Ekwall K."/>
            <person name="Kellis M."/>
            <person name="Leatherwood J."/>
            <person name="Levin H."/>
            <person name="Margalit H."/>
            <person name="Martienssen R."/>
            <person name="Nieduszynski C.A."/>
            <person name="Spatafora J.W."/>
            <person name="Friedman N."/>
            <person name="Dalgaard J.Z."/>
            <person name="Baumann P."/>
            <person name="Niki H."/>
            <person name="Regev A."/>
            <person name="Nusbaum C."/>
        </authorList>
    </citation>
    <scope>NUCLEOTIDE SEQUENCE [LARGE SCALE GENOMIC DNA]</scope>
    <source>
        <strain evidence="8">OY26 / ATCC MYA-4695 / CBS 11777 / NBRC 106824 / NRRL Y48691</strain>
    </source>
</reference>
<name>S9XDY3_SCHCR</name>
<evidence type="ECO:0000313" key="7">
    <source>
        <dbReference type="EMBL" id="EPY51991.1"/>
    </source>
</evidence>
<dbReference type="GO" id="GO:0000796">
    <property type="term" value="C:condensin complex"/>
    <property type="evidence" value="ECO:0007669"/>
    <property type="project" value="TreeGrafter"/>
</dbReference>